<dbReference type="GO" id="GO:0008726">
    <property type="term" value="F:alkanesulfonate monooxygenase activity"/>
    <property type="evidence" value="ECO:0007669"/>
    <property type="project" value="TreeGrafter"/>
</dbReference>
<feature type="domain" description="Luciferase-like" evidence="5">
    <location>
        <begin position="32"/>
        <end position="263"/>
    </location>
</feature>
<dbReference type="AlphaFoldDB" id="A0A128A664"/>
<evidence type="ECO:0000259" key="5">
    <source>
        <dbReference type="Pfam" id="PF00296"/>
    </source>
</evidence>
<dbReference type="Pfam" id="PF00296">
    <property type="entry name" value="Bac_luciferase"/>
    <property type="match status" value="1"/>
</dbReference>
<protein>
    <submittedName>
        <fullName evidence="6">Putative F420-dependent oxidoreductase</fullName>
    </submittedName>
</protein>
<keyword evidence="2" id="KW-0288">FMN</keyword>
<gene>
    <name evidence="6" type="ORF">NDEV_2081</name>
</gene>
<proteinExistence type="predicted"/>
<sequence>MTPVQIGLTLPQGWLDEFPTDNPHDQFLFSKNVAVTAEKLGFDAGYVYDHFIPHPVDNRTETFFEAYTLLSAVSSITSKLRIGQVVTCNSYRQPSLLAKMTSTLDAISNGRLEFGIGAGWFDYEYNSYGYKFEDLLTRIEQLDESITIIKKMWQNKKSSFKGKHYSIKNAICNPKPVQKPHPPIMVGGAGKRLMKVAARHATRYNHPFGTPEILDEKIKLLKENCKLIKRDHNEIENSVLLRVLVGKDSDDVKDIVSKLKKKNESIAEFIIRSKDSIALGTPDEVSNYLQQYQKIGINYFIVNFIGLSKSLEMLSLFSRKVRPNLK</sequence>
<evidence type="ECO:0000256" key="1">
    <source>
        <dbReference type="ARBA" id="ARBA00022630"/>
    </source>
</evidence>
<dbReference type="Proteomes" id="UP000196239">
    <property type="component" value="Chromosome 1"/>
</dbReference>
<keyword evidence="3" id="KW-0560">Oxidoreductase</keyword>
<evidence type="ECO:0000256" key="3">
    <source>
        <dbReference type="ARBA" id="ARBA00023002"/>
    </source>
</evidence>
<organism evidence="6 7">
    <name type="scientific">Nitrosotalea devaniterrae</name>
    <dbReference type="NCBI Taxonomy" id="1078905"/>
    <lineage>
        <taxon>Archaea</taxon>
        <taxon>Nitrososphaerota</taxon>
        <taxon>Nitrososphaeria</taxon>
        <taxon>Nitrosotaleales</taxon>
        <taxon>Nitrosotaleaceae</taxon>
        <taxon>Nitrosotalea</taxon>
    </lineage>
</organism>
<dbReference type="PANTHER" id="PTHR42847">
    <property type="entry name" value="ALKANESULFONATE MONOOXYGENASE"/>
    <property type="match status" value="1"/>
</dbReference>
<keyword evidence="1" id="KW-0285">Flavoprotein</keyword>
<dbReference type="EMBL" id="LN890280">
    <property type="protein sequence ID" value="CUR52843.1"/>
    <property type="molecule type" value="Genomic_DNA"/>
</dbReference>
<keyword evidence="4" id="KW-0503">Monooxygenase</keyword>
<dbReference type="InterPro" id="IPR019952">
    <property type="entry name" value="F420_OxRdatse_Rv1855c_pred"/>
</dbReference>
<dbReference type="InterPro" id="IPR011251">
    <property type="entry name" value="Luciferase-like_dom"/>
</dbReference>
<reference evidence="7" key="1">
    <citation type="submission" date="2015-10" db="EMBL/GenBank/DDBJ databases">
        <authorList>
            <person name="Lehtovirta-Morley L.E."/>
            <person name="Vieille C."/>
        </authorList>
    </citation>
    <scope>NUCLEOTIDE SEQUENCE [LARGE SCALE GENOMIC DNA]</scope>
</reference>
<dbReference type="PANTHER" id="PTHR42847:SF4">
    <property type="entry name" value="ALKANESULFONATE MONOOXYGENASE-RELATED"/>
    <property type="match status" value="1"/>
</dbReference>
<evidence type="ECO:0000313" key="6">
    <source>
        <dbReference type="EMBL" id="CUR52843.1"/>
    </source>
</evidence>
<dbReference type="InterPro" id="IPR036661">
    <property type="entry name" value="Luciferase-like_sf"/>
</dbReference>
<dbReference type="SUPFAM" id="SSF51679">
    <property type="entry name" value="Bacterial luciferase-like"/>
    <property type="match status" value="1"/>
</dbReference>
<dbReference type="Gene3D" id="3.20.20.30">
    <property type="entry name" value="Luciferase-like domain"/>
    <property type="match status" value="1"/>
</dbReference>
<dbReference type="InterPro" id="IPR050172">
    <property type="entry name" value="SsuD_RutA_monooxygenase"/>
</dbReference>
<evidence type="ECO:0000256" key="4">
    <source>
        <dbReference type="ARBA" id="ARBA00023033"/>
    </source>
</evidence>
<accession>A0A128A664</accession>
<dbReference type="KEGG" id="ndv:NDEV_2081"/>
<dbReference type="NCBIfam" id="TIGR03560">
    <property type="entry name" value="F420_Rv1855c"/>
    <property type="match status" value="1"/>
</dbReference>
<keyword evidence="7" id="KW-1185">Reference proteome</keyword>
<evidence type="ECO:0000256" key="2">
    <source>
        <dbReference type="ARBA" id="ARBA00022643"/>
    </source>
</evidence>
<dbReference type="GO" id="GO:0046306">
    <property type="term" value="P:alkanesulfonate catabolic process"/>
    <property type="evidence" value="ECO:0007669"/>
    <property type="project" value="TreeGrafter"/>
</dbReference>
<name>A0A128A664_9ARCH</name>
<evidence type="ECO:0000313" key="7">
    <source>
        <dbReference type="Proteomes" id="UP000196239"/>
    </source>
</evidence>